<dbReference type="AlphaFoldDB" id="A0A822Y717"/>
<name>A0A822Y717_NELNU</name>
<organism evidence="1 2">
    <name type="scientific">Nelumbo nucifera</name>
    <name type="common">Sacred lotus</name>
    <dbReference type="NCBI Taxonomy" id="4432"/>
    <lineage>
        <taxon>Eukaryota</taxon>
        <taxon>Viridiplantae</taxon>
        <taxon>Streptophyta</taxon>
        <taxon>Embryophyta</taxon>
        <taxon>Tracheophyta</taxon>
        <taxon>Spermatophyta</taxon>
        <taxon>Magnoliopsida</taxon>
        <taxon>Proteales</taxon>
        <taxon>Nelumbonaceae</taxon>
        <taxon>Nelumbo</taxon>
    </lineage>
</organism>
<accession>A0A822Y717</accession>
<gene>
    <name evidence="1" type="ORF">HUJ06_029715</name>
</gene>
<evidence type="ECO:0000313" key="2">
    <source>
        <dbReference type="Proteomes" id="UP000607653"/>
    </source>
</evidence>
<dbReference type="EMBL" id="DUZY01000002">
    <property type="protein sequence ID" value="DAD28247.1"/>
    <property type="molecule type" value="Genomic_DNA"/>
</dbReference>
<dbReference type="Proteomes" id="UP000607653">
    <property type="component" value="Unassembled WGS sequence"/>
</dbReference>
<keyword evidence="2" id="KW-1185">Reference proteome</keyword>
<reference evidence="1 2" key="1">
    <citation type="journal article" date="2020" name="Mol. Biol. Evol.">
        <title>Distinct Expression and Methylation Patterns for Genes with Different Fates following a Single Whole-Genome Duplication in Flowering Plants.</title>
        <authorList>
            <person name="Shi T."/>
            <person name="Rahmani R.S."/>
            <person name="Gugger P.F."/>
            <person name="Wang M."/>
            <person name="Li H."/>
            <person name="Zhang Y."/>
            <person name="Li Z."/>
            <person name="Wang Q."/>
            <person name="Van de Peer Y."/>
            <person name="Marchal K."/>
            <person name="Chen J."/>
        </authorList>
    </citation>
    <scope>NUCLEOTIDE SEQUENCE [LARGE SCALE GENOMIC DNA]</scope>
    <source>
        <tissue evidence="1">Leaf</tissue>
    </source>
</reference>
<comment type="caution">
    <text evidence="1">The sequence shown here is derived from an EMBL/GenBank/DDBJ whole genome shotgun (WGS) entry which is preliminary data.</text>
</comment>
<evidence type="ECO:0000313" key="1">
    <source>
        <dbReference type="EMBL" id="DAD28247.1"/>
    </source>
</evidence>
<protein>
    <submittedName>
        <fullName evidence="1">Uncharacterized protein</fullName>
    </submittedName>
</protein>
<proteinExistence type="predicted"/>
<sequence length="123" mass="13736">MGIDLITHQPRTNFFMDQPHRLHRATTPPEAYELGKLQYFQCLLQTATLLMTNSSIGSMNNNQVLNSVLNNENSVLGSLQLDDLTHFFVGTASQALHSSNLSSRLPTDMQLPPVQVKKVSKQL</sequence>